<evidence type="ECO:0000313" key="2">
    <source>
        <dbReference type="EMBL" id="KAG6765052.1"/>
    </source>
</evidence>
<keyword evidence="3" id="KW-1185">Reference proteome</keyword>
<feature type="compositionally biased region" description="Low complexity" evidence="1">
    <location>
        <begin position="1"/>
        <end position="17"/>
    </location>
</feature>
<feature type="region of interest" description="Disordered" evidence="1">
    <location>
        <begin position="54"/>
        <end position="81"/>
    </location>
</feature>
<organism evidence="2 3">
    <name type="scientific">Populus tomentosa</name>
    <name type="common">Chinese white poplar</name>
    <dbReference type="NCBI Taxonomy" id="118781"/>
    <lineage>
        <taxon>Eukaryota</taxon>
        <taxon>Viridiplantae</taxon>
        <taxon>Streptophyta</taxon>
        <taxon>Embryophyta</taxon>
        <taxon>Tracheophyta</taxon>
        <taxon>Spermatophyta</taxon>
        <taxon>Magnoliopsida</taxon>
        <taxon>eudicotyledons</taxon>
        <taxon>Gunneridae</taxon>
        <taxon>Pentapetalae</taxon>
        <taxon>rosids</taxon>
        <taxon>fabids</taxon>
        <taxon>Malpighiales</taxon>
        <taxon>Salicaceae</taxon>
        <taxon>Saliceae</taxon>
        <taxon>Populus</taxon>
    </lineage>
</organism>
<accession>A0A8X8CSX0</accession>
<dbReference type="PANTHER" id="PTHR33878">
    <property type="entry name" value="OS08G0559000 PROTEIN"/>
    <property type="match status" value="1"/>
</dbReference>
<dbReference type="PANTHER" id="PTHR33878:SF4">
    <property type="entry name" value="OS08G0558900 PROTEIN"/>
    <property type="match status" value="1"/>
</dbReference>
<proteinExistence type="predicted"/>
<dbReference type="EMBL" id="JAAWWB010000015">
    <property type="protein sequence ID" value="KAG6765052.1"/>
    <property type="molecule type" value="Genomic_DNA"/>
</dbReference>
<protein>
    <submittedName>
        <fullName evidence="2">Uncharacterized protein</fullName>
    </submittedName>
</protein>
<comment type="caution">
    <text evidence="2">The sequence shown here is derived from an EMBL/GenBank/DDBJ whole genome shotgun (WGS) entry which is preliminary data.</text>
</comment>
<name>A0A8X8CSX0_POPTO</name>
<dbReference type="InterPro" id="IPR045284">
    <property type="entry name" value="At2g27730-like"/>
</dbReference>
<dbReference type="Proteomes" id="UP000886885">
    <property type="component" value="Chromosome 8A"/>
</dbReference>
<dbReference type="OrthoDB" id="691961at2759"/>
<feature type="compositionally biased region" description="Basic and acidic residues" evidence="1">
    <location>
        <begin position="54"/>
        <end position="79"/>
    </location>
</feature>
<gene>
    <name evidence="2" type="ORF">POTOM_029066</name>
</gene>
<feature type="region of interest" description="Disordered" evidence="1">
    <location>
        <begin position="1"/>
        <end position="23"/>
    </location>
</feature>
<sequence length="139" mass="16112">MASRSALSRLSLTATRSMESARGATRYFSDDRGRVLSEEERAAENVYIKKMEKERSEKLKLKQENEKTEKENQGSDKGRIVVNGMRRGDGLIMRRWKWSVVRHRYLDVVKTAVLVTWIEFMHSIIILYEEMVGGVTLIS</sequence>
<evidence type="ECO:0000313" key="3">
    <source>
        <dbReference type="Proteomes" id="UP000886885"/>
    </source>
</evidence>
<evidence type="ECO:0000256" key="1">
    <source>
        <dbReference type="SAM" id="MobiDB-lite"/>
    </source>
</evidence>
<reference evidence="2" key="1">
    <citation type="journal article" date="2020" name="bioRxiv">
        <title>Hybrid origin of Populus tomentosa Carr. identified through genome sequencing and phylogenomic analysis.</title>
        <authorList>
            <person name="An X."/>
            <person name="Gao K."/>
            <person name="Chen Z."/>
            <person name="Li J."/>
            <person name="Yang X."/>
            <person name="Yang X."/>
            <person name="Zhou J."/>
            <person name="Guo T."/>
            <person name="Zhao T."/>
            <person name="Huang S."/>
            <person name="Miao D."/>
            <person name="Khan W.U."/>
            <person name="Rao P."/>
            <person name="Ye M."/>
            <person name="Lei B."/>
            <person name="Liao W."/>
            <person name="Wang J."/>
            <person name="Ji L."/>
            <person name="Li Y."/>
            <person name="Guo B."/>
            <person name="Mustafa N.S."/>
            <person name="Li S."/>
            <person name="Yun Q."/>
            <person name="Keller S.R."/>
            <person name="Mao J."/>
            <person name="Zhang R."/>
            <person name="Strauss S.H."/>
        </authorList>
    </citation>
    <scope>NUCLEOTIDE SEQUENCE</scope>
    <source>
        <strain evidence="2">GM15</strain>
        <tissue evidence="2">Leaf</tissue>
    </source>
</reference>
<dbReference type="AlphaFoldDB" id="A0A8X8CSX0"/>